<evidence type="ECO:0000313" key="2">
    <source>
        <dbReference type="Proteomes" id="UP001209746"/>
    </source>
</evidence>
<organism evidence="1 2">
    <name type="scientific">Halapricum hydrolyticum</name>
    <dbReference type="NCBI Taxonomy" id="2979991"/>
    <lineage>
        <taxon>Archaea</taxon>
        <taxon>Methanobacteriati</taxon>
        <taxon>Methanobacteriota</taxon>
        <taxon>Stenosarchaea group</taxon>
        <taxon>Halobacteria</taxon>
        <taxon>Halobacteriales</taxon>
        <taxon>Haloarculaceae</taxon>
        <taxon>Halapricum</taxon>
    </lineage>
</organism>
<protein>
    <submittedName>
        <fullName evidence="1">Uncharacterized protein</fullName>
    </submittedName>
</protein>
<dbReference type="EMBL" id="JAOPKD010000003">
    <property type="protein sequence ID" value="MCU4726394.1"/>
    <property type="molecule type" value="Genomic_DNA"/>
</dbReference>
<accession>A0AAE3ID69</accession>
<reference evidence="1" key="1">
    <citation type="submission" date="2023-02" db="EMBL/GenBank/DDBJ databases">
        <title>Enrichment on poylsaccharides allowed isolation of novel metabolic and taxonomic groups of Haloarchaea.</title>
        <authorList>
            <person name="Sorokin D.Y."/>
            <person name="Elcheninov A.G."/>
            <person name="Khizhniak T.V."/>
            <person name="Kolganova T.V."/>
            <person name="Kublanov I.V."/>
        </authorList>
    </citation>
    <scope>NUCLEOTIDE SEQUENCE</scope>
    <source>
        <strain evidence="1">HArc-curdl7</strain>
    </source>
</reference>
<dbReference type="RefSeq" id="WP_315910518.1">
    <property type="nucleotide sequence ID" value="NZ_JAOPKD010000003.1"/>
</dbReference>
<dbReference type="Proteomes" id="UP001209746">
    <property type="component" value="Unassembled WGS sequence"/>
</dbReference>
<name>A0AAE3ID69_9EURY</name>
<gene>
    <name evidence="1" type="ORF">OB914_05350</name>
</gene>
<comment type="caution">
    <text evidence="1">The sequence shown here is derived from an EMBL/GenBank/DDBJ whole genome shotgun (WGS) entry which is preliminary data.</text>
</comment>
<evidence type="ECO:0000313" key="1">
    <source>
        <dbReference type="EMBL" id="MCU4726394.1"/>
    </source>
</evidence>
<dbReference type="AlphaFoldDB" id="A0AAE3ID69"/>
<sequence>MTLPDRHDIEELTLVDPGGQHFATRPVQTGVTQVRFELLDPRLWGADYVHYEPGTYELVGVSEERTEKQEIPLEPDIRIADVEQVRDEQLPKYLYGIAVTVENVGTGPTWVYDVAFANSPYGLADSELRDGIGDPIFAHPERDQVSTISPGEQRVFIDAGSPLVFYDSSVCDGSQHIMEVQVGIATGEEIDSEIRLTMGGEITEYFLSRRWMCDEIDIEITDGI</sequence>
<proteinExistence type="predicted"/>